<dbReference type="InterPro" id="IPR004117">
    <property type="entry name" value="7tm6_olfct_rcpt"/>
</dbReference>
<keyword evidence="6 10" id="KW-1133">Transmembrane helix</keyword>
<dbReference type="AlphaFoldDB" id="A0A346D3Z5"/>
<keyword evidence="7 10" id="KW-0472">Membrane</keyword>
<comment type="subcellular location">
    <subcellularLocation>
        <location evidence="1 10">Cell membrane</location>
        <topology evidence="1 10">Multi-pass membrane protein</topology>
    </subcellularLocation>
</comment>
<keyword evidence="3 10" id="KW-0716">Sensory transduction</keyword>
<evidence type="ECO:0000256" key="5">
    <source>
        <dbReference type="ARBA" id="ARBA00022725"/>
    </source>
</evidence>
<dbReference type="EMBL" id="MG859337">
    <property type="protein sequence ID" value="AXM05165.1"/>
    <property type="molecule type" value="mRNA"/>
</dbReference>
<keyword evidence="4 10" id="KW-0812">Transmembrane</keyword>
<name>A0A346D3Z5_9HYME</name>
<keyword evidence="8 10" id="KW-0675">Receptor</keyword>
<keyword evidence="5 10" id="KW-0552">Olfaction</keyword>
<organism evidence="11">
    <name type="scientific">Campoletis chlorideae</name>
    <dbReference type="NCBI Taxonomy" id="219166"/>
    <lineage>
        <taxon>Eukaryota</taxon>
        <taxon>Metazoa</taxon>
        <taxon>Ecdysozoa</taxon>
        <taxon>Arthropoda</taxon>
        <taxon>Hexapoda</taxon>
        <taxon>Insecta</taxon>
        <taxon>Pterygota</taxon>
        <taxon>Neoptera</taxon>
        <taxon>Endopterygota</taxon>
        <taxon>Hymenoptera</taxon>
        <taxon>Apocrita</taxon>
        <taxon>Ichneumonoidea</taxon>
        <taxon>Ichneumonidae</taxon>
        <taxon>Campopleginae</taxon>
        <taxon>Dusona group</taxon>
        <taxon>Campoletis</taxon>
    </lineage>
</organism>
<dbReference type="GO" id="GO:0005549">
    <property type="term" value="F:odorant binding"/>
    <property type="evidence" value="ECO:0007669"/>
    <property type="project" value="InterPro"/>
</dbReference>
<dbReference type="GO" id="GO:0007165">
    <property type="term" value="P:signal transduction"/>
    <property type="evidence" value="ECO:0007669"/>
    <property type="project" value="UniProtKB-KW"/>
</dbReference>
<dbReference type="GO" id="GO:0005886">
    <property type="term" value="C:plasma membrane"/>
    <property type="evidence" value="ECO:0007669"/>
    <property type="project" value="UniProtKB-SubCell"/>
</dbReference>
<evidence type="ECO:0000256" key="1">
    <source>
        <dbReference type="ARBA" id="ARBA00004651"/>
    </source>
</evidence>
<dbReference type="GO" id="GO:0004984">
    <property type="term" value="F:olfactory receptor activity"/>
    <property type="evidence" value="ECO:0007669"/>
    <property type="project" value="InterPro"/>
</dbReference>
<comment type="caution">
    <text evidence="10">Lacks conserved residue(s) required for the propagation of feature annotation.</text>
</comment>
<comment type="similarity">
    <text evidence="10">Belongs to the insect chemoreceptor superfamily. Heteromeric odorant receptor channel (TC 1.A.69) family.</text>
</comment>
<evidence type="ECO:0000256" key="4">
    <source>
        <dbReference type="ARBA" id="ARBA00022692"/>
    </source>
</evidence>
<reference evidence="11" key="1">
    <citation type="journal article" date="2018" name="Insect Mol. Biol.">
        <title>An odorant receptor mediates the attractiveness of cis-jasmone to Campoletis chlorideae, the endoparasitoid of Helicoverpa armigera.</title>
        <authorList>
            <person name="Sun Y.L."/>
            <person name="Dong J.F."/>
            <person name="Ning C."/>
            <person name="Ding P.P."/>
            <person name="Huang L.Q."/>
            <person name="Sun J.G."/>
            <person name="Wang C.Z."/>
        </authorList>
    </citation>
    <scope>NUCLEOTIDE SEQUENCE</scope>
    <source>
        <strain evidence="11">CchlOR40</strain>
    </source>
</reference>
<feature type="transmembrane region" description="Helical" evidence="10">
    <location>
        <begin position="135"/>
        <end position="156"/>
    </location>
</feature>
<evidence type="ECO:0000256" key="6">
    <source>
        <dbReference type="ARBA" id="ARBA00022989"/>
    </source>
</evidence>
<accession>A0A346D3Z5</accession>
<proteinExistence type="evidence at transcript level"/>
<evidence type="ECO:0000256" key="3">
    <source>
        <dbReference type="ARBA" id="ARBA00022606"/>
    </source>
</evidence>
<evidence type="ECO:0000256" key="10">
    <source>
        <dbReference type="RuleBase" id="RU351113"/>
    </source>
</evidence>
<evidence type="ECO:0000256" key="2">
    <source>
        <dbReference type="ARBA" id="ARBA00022475"/>
    </source>
</evidence>
<feature type="transmembrane region" description="Helical" evidence="10">
    <location>
        <begin position="276"/>
        <end position="300"/>
    </location>
</feature>
<evidence type="ECO:0000256" key="9">
    <source>
        <dbReference type="ARBA" id="ARBA00023224"/>
    </source>
</evidence>
<keyword evidence="2" id="KW-1003">Cell membrane</keyword>
<protein>
    <recommendedName>
        <fullName evidence="10">Odorant receptor</fullName>
    </recommendedName>
</protein>
<feature type="transmembrane region" description="Helical" evidence="10">
    <location>
        <begin position="191"/>
        <end position="210"/>
    </location>
</feature>
<keyword evidence="9 10" id="KW-0807">Transducer</keyword>
<dbReference type="PANTHER" id="PTHR21137">
    <property type="entry name" value="ODORANT RECEPTOR"/>
    <property type="match status" value="1"/>
</dbReference>
<sequence length="405" mass="45427">MVEAWNQDISYEFLLYKIIMWPLGLWPLNNGKIFSDVRLVIAALTQVATSICLTSELLLNCNGVENALDLLVLDIFASLACVKGIIVKIHEKEMCSNVMSALKDWYGDSDETNKDFVRKPKYRQTMMEHARTGRIVCYSLMGPASGGTLSWIIFALPLPIFNYALNGTTAEVTRNFPLQTACTFEGATDNFILYCCIFLLQIVQLVATCFGNCGNDVFFFGIAMHICGQFEILKMQISTIGTDNDEKQTGRRLIDLAKRHSHLIDLVDKLDNTFHLIILAQLAMSALLICIMGVQVIIALKTDDAFTGMKATIVLSSLMSQLFLYSYGGECLTSQNEKLGPAIYESLWFNLTPRTIKDLIFIMMRAGKPIRVTAGKFFVMTLATFMDILKLSLSYMSFLRVMIDV</sequence>
<evidence type="ECO:0000256" key="8">
    <source>
        <dbReference type="ARBA" id="ARBA00023170"/>
    </source>
</evidence>
<feature type="transmembrane region" description="Helical" evidence="10">
    <location>
        <begin position="377"/>
        <end position="398"/>
    </location>
</feature>
<reference evidence="11" key="2">
    <citation type="submission" date="2018-01" db="EMBL/GenBank/DDBJ databases">
        <authorList>
            <person name="Gaut B.S."/>
            <person name="Morton B.R."/>
            <person name="Clegg M.T."/>
            <person name="Duvall M.R."/>
        </authorList>
    </citation>
    <scope>NUCLEOTIDE SEQUENCE</scope>
    <source>
        <strain evidence="11">CchlOR40</strain>
    </source>
</reference>
<evidence type="ECO:0000256" key="7">
    <source>
        <dbReference type="ARBA" id="ARBA00023136"/>
    </source>
</evidence>
<dbReference type="PANTHER" id="PTHR21137:SF35">
    <property type="entry name" value="ODORANT RECEPTOR 19A-RELATED"/>
    <property type="match status" value="1"/>
</dbReference>
<dbReference type="Pfam" id="PF02949">
    <property type="entry name" value="7tm_6"/>
    <property type="match status" value="1"/>
</dbReference>
<evidence type="ECO:0000313" key="11">
    <source>
        <dbReference type="EMBL" id="AXM05165.1"/>
    </source>
</evidence>